<comment type="caution">
    <text evidence="1">The sequence shown here is derived from an EMBL/GenBank/DDBJ whole genome shotgun (WGS) entry which is preliminary data.</text>
</comment>
<dbReference type="EMBL" id="JAEQND010000001">
    <property type="protein sequence ID" value="MBL0424001.1"/>
    <property type="molecule type" value="Genomic_DNA"/>
</dbReference>
<dbReference type="Gene3D" id="2.130.10.10">
    <property type="entry name" value="YVTN repeat-like/Quinoprotein amine dehydrogenase"/>
    <property type="match status" value="1"/>
</dbReference>
<dbReference type="InterPro" id="IPR015943">
    <property type="entry name" value="WD40/YVTN_repeat-like_dom_sf"/>
</dbReference>
<dbReference type="NCBIfam" id="TIGR02242">
    <property type="entry name" value="tail_TIGR02242"/>
    <property type="match status" value="1"/>
</dbReference>
<dbReference type="Proteomes" id="UP000622707">
    <property type="component" value="Unassembled WGS sequence"/>
</dbReference>
<dbReference type="InterPro" id="IPR011748">
    <property type="entry name" value="Unchr_phage_tail-like"/>
</dbReference>
<gene>
    <name evidence="1" type="ORF">JI746_02685</name>
</gene>
<name>A0ABS1JIG0_9BURK</name>
<sequence length="916" mass="97177">MDANGLRFWLLGEAAHFPGLEHVAWDAGCRLLRLASERTLQAALAPAAAFAAAQSALERVPRAIDALGCVARWDAAAGTVRVKSPLPDEVDLLPLAEPPTDLCAAPDGILYIALPTGVRLHDLRGRWNDVSVALAGFVPWRLAPHADGGVWVLERGSGRIARLTGRPMRTETPQPDDYDPRVFRPAPENACAPQLADTLAPALELAENPVAIASGPDGALLLLSWAAEQGSARVRVWQSGASSAGQVLALQGAAFAYSAAWLAPDRIGVRVPGRRDVPAFDLPATDAASVPPAGEVYPLASDAVEAPFANGVAQPPHYPLADGGADALYPLSLRQLARSGTASTYAGSAAGLVARRIDSGDTTTVWHRLFAEAALPPHTGFVAWVAATNEPAPPADDDRLAWHPHGFGADIAVLDPAMAAPQLPVAAWEPVASELPHHPGLLPGAREPGVRGLFGVLLQDAHRRVRAITGRYLWLKLALHGDGRATPEIAALRAWSSRFSYADRYLPRLYRESVFGAAAASPGESLARIDDAFRTDLDAGSGPGAALRARLALEQMKLGPAAVVETEDPGNAWLLRDGPRAWRLRRENDGITVYRPRATPADFQDRLLANFEGVLTRLEDQVAAAHLLTDPSVLADERLDWLAGWIGVAFDAALPASRRRDWLRAAPELARWHGTRTGLRLALDIATGGAVRGGEVLVVEDFRLRRILATLLGVDLADERDPLLPGLQVSGNSVVGDTLLIGDRERAELAALFDAGQLGAAAEAAALDFDGRLAHRATVLVHQEFEAQDLALVRRIAQLEAPAHVQVRVAAATWPLLVGIASLVGVDTYLGPARVARPVQVQRSALGAGDYLIAAAALDPRLSGAQATLAPPEAAAGSDRVERGGASFILDGSGSRAAPGRHITEYRWRWLPPGET</sequence>
<dbReference type="RefSeq" id="WP_201687219.1">
    <property type="nucleotide sequence ID" value="NZ_JAEQND010000001.1"/>
</dbReference>
<evidence type="ECO:0000313" key="2">
    <source>
        <dbReference type="Proteomes" id="UP000622707"/>
    </source>
</evidence>
<evidence type="ECO:0000313" key="1">
    <source>
        <dbReference type="EMBL" id="MBL0424001.1"/>
    </source>
</evidence>
<dbReference type="SUPFAM" id="SSF63829">
    <property type="entry name" value="Calcium-dependent phosphotriesterase"/>
    <property type="match status" value="1"/>
</dbReference>
<proteinExistence type="predicted"/>
<reference evidence="1 2" key="1">
    <citation type="journal article" date="2017" name="Int. J. Syst. Evol. Microbiol.">
        <title>Ramlibacter alkalitolerans sp. nov., alkali-tolerant bacterium isolated from soil of ginseng.</title>
        <authorList>
            <person name="Lee D.H."/>
            <person name="Cha C.J."/>
        </authorList>
    </citation>
    <scope>NUCLEOTIDE SEQUENCE [LARGE SCALE GENOMIC DNA]</scope>
    <source>
        <strain evidence="1 2">KACC 19305</strain>
    </source>
</reference>
<dbReference type="InterPro" id="IPR006521">
    <property type="entry name" value="Tail_protein_I"/>
</dbReference>
<dbReference type="Pfam" id="PF09684">
    <property type="entry name" value="Tail_P2_I"/>
    <property type="match status" value="1"/>
</dbReference>
<protein>
    <submittedName>
        <fullName evidence="1">Phage tail protein</fullName>
    </submittedName>
</protein>
<keyword evidence="2" id="KW-1185">Reference proteome</keyword>
<organism evidence="1 2">
    <name type="scientific">Ramlibacter alkalitolerans</name>
    <dbReference type="NCBI Taxonomy" id="2039631"/>
    <lineage>
        <taxon>Bacteria</taxon>
        <taxon>Pseudomonadati</taxon>
        <taxon>Pseudomonadota</taxon>
        <taxon>Betaproteobacteria</taxon>
        <taxon>Burkholderiales</taxon>
        <taxon>Comamonadaceae</taxon>
        <taxon>Ramlibacter</taxon>
    </lineage>
</organism>
<accession>A0ABS1JIG0</accession>